<protein>
    <submittedName>
        <fullName evidence="2">DUF4097 and DUF4098 domain-containing protein YvlB</fullName>
    </submittedName>
</protein>
<evidence type="ECO:0000313" key="2">
    <source>
        <dbReference type="EMBL" id="MBB3665871.1"/>
    </source>
</evidence>
<reference evidence="2 3" key="1">
    <citation type="submission" date="2020-08" db="EMBL/GenBank/DDBJ databases">
        <title>Sequencing the genomes of 1000 actinobacteria strains.</title>
        <authorList>
            <person name="Klenk H.-P."/>
        </authorList>
    </citation>
    <scope>NUCLEOTIDE SEQUENCE [LARGE SCALE GENOMIC DNA]</scope>
    <source>
        <strain evidence="2 3">DSM 45267</strain>
    </source>
</reference>
<comment type="caution">
    <text evidence="2">The sequence shown here is derived from an EMBL/GenBank/DDBJ whole genome shotgun (WGS) entry which is preliminary data.</text>
</comment>
<organism evidence="2 3">
    <name type="scientific">Prauserella sediminis</name>
    <dbReference type="NCBI Taxonomy" id="577680"/>
    <lineage>
        <taxon>Bacteria</taxon>
        <taxon>Bacillati</taxon>
        <taxon>Actinomycetota</taxon>
        <taxon>Actinomycetes</taxon>
        <taxon>Pseudonocardiales</taxon>
        <taxon>Pseudonocardiaceae</taxon>
        <taxon>Prauserella</taxon>
        <taxon>Prauserella salsuginis group</taxon>
    </lineage>
</organism>
<keyword evidence="3" id="KW-1185">Reference proteome</keyword>
<evidence type="ECO:0000259" key="1">
    <source>
        <dbReference type="Pfam" id="PF13349"/>
    </source>
</evidence>
<name>A0A839XT32_9PSEU</name>
<dbReference type="EMBL" id="JACIBS010000008">
    <property type="protein sequence ID" value="MBB3665871.1"/>
    <property type="molecule type" value="Genomic_DNA"/>
</dbReference>
<dbReference type="InterPro" id="IPR025164">
    <property type="entry name" value="Toastrack_DUF4097"/>
</dbReference>
<dbReference type="AlphaFoldDB" id="A0A839XT32"/>
<dbReference type="Pfam" id="PF13349">
    <property type="entry name" value="DUF4097"/>
    <property type="match status" value="1"/>
</dbReference>
<dbReference type="RefSeq" id="WP_183787075.1">
    <property type="nucleotide sequence ID" value="NZ_JACIBS010000008.1"/>
</dbReference>
<feature type="domain" description="DUF4097" evidence="1">
    <location>
        <begin position="19"/>
        <end position="214"/>
    </location>
</feature>
<sequence length="282" mass="29547">MFVFDTPGPVSVMLELGVARDVRIVASDREDTIVEAAASNPSDESDVDAARNLRADRSGDEVRITGHKNRPFDFSRRTRSADITVKLPAGSRVHAKVQLGSLRCEGVLGQLQVKTGMGDIRVERSGPARLETGTGHVTVDGIGGDGDIRTGSGKVNVGRVDGGVTVRNSNGDTEIDAVAGDVRVRSANGAIVVDQAGANVDVRTHHGPIRIGAIARGVAELGTSMGDLDLGIATGTAAWLDLETSFGQLRNLLDDVARPEEADDTVAVRGRTSTGNVTIHRA</sequence>
<evidence type="ECO:0000313" key="3">
    <source>
        <dbReference type="Proteomes" id="UP000564573"/>
    </source>
</evidence>
<gene>
    <name evidence="2" type="ORF">FB384_004830</name>
</gene>
<accession>A0A839XT32</accession>
<proteinExistence type="predicted"/>
<dbReference type="Proteomes" id="UP000564573">
    <property type="component" value="Unassembled WGS sequence"/>
</dbReference>